<evidence type="ECO:0000256" key="2">
    <source>
        <dbReference type="ARBA" id="ARBA00006307"/>
    </source>
</evidence>
<dbReference type="AlphaFoldDB" id="A0A8C9S200"/>
<evidence type="ECO:0000313" key="7">
    <source>
        <dbReference type="Ensembl" id="ENSSFOP00015025670.1"/>
    </source>
</evidence>
<keyword evidence="5" id="KW-0372">Hormone</keyword>
<evidence type="ECO:0000313" key="8">
    <source>
        <dbReference type="Proteomes" id="UP000694397"/>
    </source>
</evidence>
<dbReference type="GeneTree" id="ENSGT00970000193560"/>
<evidence type="ECO:0000256" key="6">
    <source>
        <dbReference type="SAM" id="SignalP"/>
    </source>
</evidence>
<dbReference type="Ensembl" id="ENSSFOT00015025952.2">
    <property type="protein sequence ID" value="ENSSFOP00015025670.1"/>
    <property type="gene ID" value="ENSSFOG00015016502.2"/>
</dbReference>
<keyword evidence="8" id="KW-1185">Reference proteome</keyword>
<dbReference type="OrthoDB" id="8553405at2759"/>
<keyword evidence="4" id="KW-0165">Cleavage on pair of basic residues</keyword>
<evidence type="ECO:0000256" key="1">
    <source>
        <dbReference type="ARBA" id="ARBA00004613"/>
    </source>
</evidence>
<feature type="chain" id="PRO_5034313622" evidence="6">
    <location>
        <begin position="25"/>
        <end position="121"/>
    </location>
</feature>
<organism evidence="7 8">
    <name type="scientific">Scleropages formosus</name>
    <name type="common">Asian bonytongue</name>
    <name type="synonym">Osteoglossum formosum</name>
    <dbReference type="NCBI Taxonomy" id="113540"/>
    <lineage>
        <taxon>Eukaryota</taxon>
        <taxon>Metazoa</taxon>
        <taxon>Chordata</taxon>
        <taxon>Craniata</taxon>
        <taxon>Vertebrata</taxon>
        <taxon>Euteleostomi</taxon>
        <taxon>Actinopterygii</taxon>
        <taxon>Neopterygii</taxon>
        <taxon>Teleostei</taxon>
        <taxon>Osteoglossocephala</taxon>
        <taxon>Osteoglossomorpha</taxon>
        <taxon>Osteoglossiformes</taxon>
        <taxon>Osteoglossidae</taxon>
        <taxon>Scleropages</taxon>
    </lineage>
</organism>
<dbReference type="Proteomes" id="UP000694397">
    <property type="component" value="Chromosome 2"/>
</dbReference>
<sequence length="121" mass="13633">MLTSQKLLQSMAVMVLFMFASAQCQENERRAVTEHQLMHDRGRAMQSLKRLIWLSSAMEGLHTAHTRIPLEEVSVDCRGDGPQQSLDQVGRVGRAMKGEALQIMWNAFFRPHLTGLPAGEK</sequence>
<protein>
    <submittedName>
        <fullName evidence="7">Parathyroid hormone 4-like</fullName>
    </submittedName>
</protein>
<comment type="subcellular location">
    <subcellularLocation>
        <location evidence="1">Secreted</location>
    </subcellularLocation>
</comment>
<gene>
    <name evidence="7" type="primary">pth4</name>
</gene>
<dbReference type="Pfam" id="PF01279">
    <property type="entry name" value="Parathyroid"/>
    <property type="match status" value="1"/>
</dbReference>
<proteinExistence type="inferred from homology"/>
<keyword evidence="3" id="KW-0964">Secreted</keyword>
<feature type="signal peptide" evidence="6">
    <location>
        <begin position="1"/>
        <end position="24"/>
    </location>
</feature>
<dbReference type="PANTHER" id="PTHR17223:SF0">
    <property type="entry name" value="PARATHYROID HORMONE-RELATED PROTEIN"/>
    <property type="match status" value="1"/>
</dbReference>
<reference evidence="7 8" key="1">
    <citation type="submission" date="2019-04" db="EMBL/GenBank/DDBJ databases">
        <authorList>
            <consortium name="Wellcome Sanger Institute Data Sharing"/>
        </authorList>
    </citation>
    <scope>NUCLEOTIDE SEQUENCE [LARGE SCALE GENOMIC DNA]</scope>
</reference>
<dbReference type="GO" id="GO:0005179">
    <property type="term" value="F:hormone activity"/>
    <property type="evidence" value="ECO:0007669"/>
    <property type="project" value="UniProtKB-KW"/>
</dbReference>
<dbReference type="InterPro" id="IPR003626">
    <property type="entry name" value="PTH-rel"/>
</dbReference>
<dbReference type="GO" id="GO:0030282">
    <property type="term" value="P:bone mineralization"/>
    <property type="evidence" value="ECO:0007669"/>
    <property type="project" value="InterPro"/>
</dbReference>
<name>A0A8C9S200_SCLFO</name>
<keyword evidence="6" id="KW-0732">Signal</keyword>
<dbReference type="GO" id="GO:0005576">
    <property type="term" value="C:extracellular region"/>
    <property type="evidence" value="ECO:0007669"/>
    <property type="project" value="UniProtKB-SubCell"/>
</dbReference>
<reference evidence="7" key="2">
    <citation type="submission" date="2025-08" db="UniProtKB">
        <authorList>
            <consortium name="Ensembl"/>
        </authorList>
    </citation>
    <scope>IDENTIFICATION</scope>
</reference>
<dbReference type="PANTHER" id="PTHR17223">
    <property type="entry name" value="PARATHYROID HORMONE-RELATED"/>
    <property type="match status" value="1"/>
</dbReference>
<accession>A0A8C9S200</accession>
<reference evidence="7" key="3">
    <citation type="submission" date="2025-09" db="UniProtKB">
        <authorList>
            <consortium name="Ensembl"/>
        </authorList>
    </citation>
    <scope>IDENTIFICATION</scope>
</reference>
<evidence type="ECO:0000256" key="3">
    <source>
        <dbReference type="ARBA" id="ARBA00022525"/>
    </source>
</evidence>
<comment type="similarity">
    <text evidence="2">Belongs to the parathyroid hormone family.</text>
</comment>
<dbReference type="InterPro" id="IPR001415">
    <property type="entry name" value="PTH/PTH-rel"/>
</dbReference>
<dbReference type="SMART" id="SM00087">
    <property type="entry name" value="PTH"/>
    <property type="match status" value="1"/>
</dbReference>
<evidence type="ECO:0000256" key="5">
    <source>
        <dbReference type="ARBA" id="ARBA00022702"/>
    </source>
</evidence>
<evidence type="ECO:0000256" key="4">
    <source>
        <dbReference type="ARBA" id="ARBA00022685"/>
    </source>
</evidence>